<dbReference type="InterPro" id="IPR029028">
    <property type="entry name" value="Alpha/beta_knot_MTases"/>
</dbReference>
<evidence type="ECO:0000313" key="9">
    <source>
        <dbReference type="EMBL" id="MBM7851360.1"/>
    </source>
</evidence>
<reference evidence="8" key="1">
    <citation type="journal article" date="2014" name="Int. J. Syst. Evol. Microbiol.">
        <title>Complete genome sequence of Corynebacterium casei LMG S-19264T (=DSM 44701T), isolated from a smear-ripened cheese.</title>
        <authorList>
            <consortium name="US DOE Joint Genome Institute (JGI-PGF)"/>
            <person name="Walter F."/>
            <person name="Albersmeier A."/>
            <person name="Kalinowski J."/>
            <person name="Ruckert C."/>
        </authorList>
    </citation>
    <scope>NUCLEOTIDE SEQUENCE</scope>
    <source>
        <strain evidence="8">VKM B-1606</strain>
    </source>
</reference>
<evidence type="ECO:0000313" key="10">
    <source>
        <dbReference type="Proteomes" id="UP000758856"/>
    </source>
</evidence>
<dbReference type="InterPro" id="IPR001537">
    <property type="entry name" value="SpoU_MeTrfase"/>
</dbReference>
<evidence type="ECO:0000256" key="3">
    <source>
        <dbReference type="ARBA" id="ARBA00022679"/>
    </source>
</evidence>
<dbReference type="NCBIfam" id="TIGR00050">
    <property type="entry name" value="rRNA_methyl_1"/>
    <property type="match status" value="1"/>
</dbReference>
<dbReference type="PANTHER" id="PTHR42786:SF7">
    <property type="entry name" value="TRNA_RRNA METHYLTRANSFERASE SPOU TYPE DOMAIN-CONTAINING PROTEIN"/>
    <property type="match status" value="1"/>
</dbReference>
<comment type="function">
    <text evidence="5">Catalyzes the formation of 2'O-methylated cytidine (Cm32) or 2'O-methylated uridine (Um32) at position 32 in tRNA.</text>
</comment>
<comment type="catalytic activity">
    <reaction evidence="5">
        <text>cytidine(32) in tRNA + S-adenosyl-L-methionine = 2'-O-methylcytidine(32) in tRNA + S-adenosyl-L-homocysteine + H(+)</text>
        <dbReference type="Rhea" id="RHEA:42932"/>
        <dbReference type="Rhea" id="RHEA-COMP:10288"/>
        <dbReference type="Rhea" id="RHEA-COMP:10289"/>
        <dbReference type="ChEBI" id="CHEBI:15378"/>
        <dbReference type="ChEBI" id="CHEBI:57856"/>
        <dbReference type="ChEBI" id="CHEBI:59789"/>
        <dbReference type="ChEBI" id="CHEBI:74495"/>
        <dbReference type="ChEBI" id="CHEBI:82748"/>
        <dbReference type="EC" id="2.1.1.200"/>
    </reaction>
</comment>
<gene>
    <name evidence="5" type="primary">trmJ</name>
    <name evidence="8" type="ORF">GCM10008170_04360</name>
    <name evidence="9" type="ORF">JOD31_001585</name>
</gene>
<dbReference type="EMBL" id="BSFF01000001">
    <property type="protein sequence ID" value="GLK54417.1"/>
    <property type="molecule type" value="Genomic_DNA"/>
</dbReference>
<accession>A0A9W6MQN9</accession>
<evidence type="ECO:0000313" key="8">
    <source>
        <dbReference type="EMBL" id="GLK54417.1"/>
    </source>
</evidence>
<comment type="similarity">
    <text evidence="1">Belongs to the class IV-like SAM-binding methyltransferase superfamily. RNA methyltransferase TrmH family.</text>
</comment>
<reference evidence="8" key="3">
    <citation type="submission" date="2023-01" db="EMBL/GenBank/DDBJ databases">
        <authorList>
            <person name="Sun Q."/>
            <person name="Evtushenko L."/>
        </authorList>
    </citation>
    <scope>NUCLEOTIDE SEQUENCE</scope>
    <source>
        <strain evidence="8">VKM B-1606</strain>
    </source>
</reference>
<keyword evidence="2 5" id="KW-0489">Methyltransferase</keyword>
<dbReference type="GO" id="GO:0002128">
    <property type="term" value="P:tRNA nucleoside ribose methylation"/>
    <property type="evidence" value="ECO:0007669"/>
    <property type="project" value="TreeGrafter"/>
</dbReference>
<dbReference type="Gene3D" id="1.10.8.590">
    <property type="match status" value="1"/>
</dbReference>
<evidence type="ECO:0000256" key="1">
    <source>
        <dbReference type="ARBA" id="ARBA00007228"/>
    </source>
</evidence>
<dbReference type="GO" id="GO:0005829">
    <property type="term" value="C:cytosol"/>
    <property type="evidence" value="ECO:0007669"/>
    <property type="project" value="TreeGrafter"/>
</dbReference>
<evidence type="ECO:0000313" key="11">
    <source>
        <dbReference type="Proteomes" id="UP001143400"/>
    </source>
</evidence>
<keyword evidence="3 9" id="KW-0808">Transferase</keyword>
<sequence length="272" mass="28577">MAGTDHTKSALAAALPSGPAIILVAPQLAQNVGSVARAMANFGLAELRIVDAPGTTDDPSARAFAAGADYLLDAAVHFERLEDALADLDLVIATTARERGQAKPVDTPPEAAARLAAHVGGGGRAGVMFGRERNGLENEEVALAARVMTFPVNPAYASLNLSQAVLLVGYEWFKAATGGAAPFEMPTRSPPGSHAELVALFAHIEGELREAGFFRSPSKTASMVINLRNMIQRMEPTKQDLQTLHGVVSALVEGRPGPEGRKRTVLKPLAED</sequence>
<dbReference type="InterPro" id="IPR004384">
    <property type="entry name" value="RNA_MeTrfase_TrmJ/LasT"/>
</dbReference>
<dbReference type="Proteomes" id="UP001143400">
    <property type="component" value="Unassembled WGS sequence"/>
</dbReference>
<protein>
    <recommendedName>
        <fullName evidence="5">tRNA (cytidine/uridine-2'-O-)-methyltransferase TrmJ</fullName>
        <ecNumber evidence="5">2.1.1.200</ecNumber>
    </recommendedName>
    <alternativeName>
        <fullName evidence="5">tRNA (cytidine(32)/uridine(32)-2'-O)-methyltransferase</fullName>
    </alternativeName>
    <alternativeName>
        <fullName evidence="5">tRNA Cm32/Um32 methyltransferase</fullName>
    </alternativeName>
</protein>
<dbReference type="GO" id="GO:0160206">
    <property type="term" value="F:tRNA (cytidine(32)/uridine(32)-2'-O)-methyltransferase activity"/>
    <property type="evidence" value="ECO:0007669"/>
    <property type="project" value="UniProtKB-EC"/>
</dbReference>
<dbReference type="Proteomes" id="UP000758856">
    <property type="component" value="Unassembled WGS sequence"/>
</dbReference>
<keyword evidence="4 5" id="KW-0949">S-adenosyl-L-methionine</keyword>
<dbReference type="EMBL" id="JAFBCY010000002">
    <property type="protein sequence ID" value="MBM7851360.1"/>
    <property type="molecule type" value="Genomic_DNA"/>
</dbReference>
<organism evidence="8 11">
    <name type="scientific">Methylopila capsulata</name>
    <dbReference type="NCBI Taxonomy" id="61654"/>
    <lineage>
        <taxon>Bacteria</taxon>
        <taxon>Pseudomonadati</taxon>
        <taxon>Pseudomonadota</taxon>
        <taxon>Alphaproteobacteria</taxon>
        <taxon>Hyphomicrobiales</taxon>
        <taxon>Methylopilaceae</taxon>
        <taxon>Methylopila</taxon>
    </lineage>
</organism>
<dbReference type="RefSeq" id="WP_204949761.1">
    <property type="nucleotide sequence ID" value="NZ_BSFF01000001.1"/>
</dbReference>
<dbReference type="Pfam" id="PF00588">
    <property type="entry name" value="SpoU_methylase"/>
    <property type="match status" value="1"/>
</dbReference>
<evidence type="ECO:0000259" key="7">
    <source>
        <dbReference type="Pfam" id="PF00588"/>
    </source>
</evidence>
<reference evidence="9 10" key="2">
    <citation type="submission" date="2021-01" db="EMBL/GenBank/DDBJ databases">
        <title>Genomic Encyclopedia of Type Strains, Phase IV (KMG-IV): sequencing the most valuable type-strain genomes for metagenomic binning, comparative biology and taxonomic classification.</title>
        <authorList>
            <person name="Goeker M."/>
        </authorList>
    </citation>
    <scope>NUCLEOTIDE SEQUENCE [LARGE SCALE GENOMIC DNA]</scope>
    <source>
        <strain evidence="9 10">DSM 6130</strain>
    </source>
</reference>
<dbReference type="CDD" id="cd18093">
    <property type="entry name" value="SpoU-like_TrmJ"/>
    <property type="match status" value="1"/>
</dbReference>
<comment type="subcellular location">
    <subcellularLocation>
        <location evidence="5">Cytoplasm</location>
    </subcellularLocation>
</comment>
<dbReference type="PANTHER" id="PTHR42786">
    <property type="entry name" value="TRNA/RRNA METHYLTRANSFERASE"/>
    <property type="match status" value="1"/>
</dbReference>
<comment type="catalytic activity">
    <reaction evidence="5">
        <text>uridine(32) in tRNA + S-adenosyl-L-methionine = 2'-O-methyluridine(32) in tRNA + S-adenosyl-L-homocysteine + H(+)</text>
        <dbReference type="Rhea" id="RHEA:42936"/>
        <dbReference type="Rhea" id="RHEA-COMP:10107"/>
        <dbReference type="Rhea" id="RHEA-COMP:10290"/>
        <dbReference type="ChEBI" id="CHEBI:15378"/>
        <dbReference type="ChEBI" id="CHEBI:57856"/>
        <dbReference type="ChEBI" id="CHEBI:59789"/>
        <dbReference type="ChEBI" id="CHEBI:65315"/>
        <dbReference type="ChEBI" id="CHEBI:74478"/>
        <dbReference type="EC" id="2.1.1.200"/>
    </reaction>
</comment>
<dbReference type="Gene3D" id="3.40.1280.10">
    <property type="match status" value="1"/>
</dbReference>
<keyword evidence="5" id="KW-0819">tRNA processing</keyword>
<keyword evidence="10" id="KW-1185">Reference proteome</keyword>
<evidence type="ECO:0000256" key="5">
    <source>
        <dbReference type="RuleBase" id="RU362024"/>
    </source>
</evidence>
<feature type="region of interest" description="Disordered" evidence="6">
    <location>
        <begin position="252"/>
        <end position="272"/>
    </location>
</feature>
<dbReference type="SUPFAM" id="SSF75217">
    <property type="entry name" value="alpha/beta knot"/>
    <property type="match status" value="1"/>
</dbReference>
<comment type="subunit">
    <text evidence="5">Homodimer.</text>
</comment>
<dbReference type="AlphaFoldDB" id="A0A9W6MQN9"/>
<feature type="domain" description="tRNA/rRNA methyltransferase SpoU type" evidence="7">
    <location>
        <begin position="20"/>
        <end position="170"/>
    </location>
</feature>
<dbReference type="EC" id="2.1.1.200" evidence="5"/>
<dbReference type="PIRSF" id="PIRSF004808">
    <property type="entry name" value="LasT"/>
    <property type="match status" value="1"/>
</dbReference>
<comment type="caution">
    <text evidence="8">The sequence shown here is derived from an EMBL/GenBank/DDBJ whole genome shotgun (WGS) entry which is preliminary data.</text>
</comment>
<evidence type="ECO:0000256" key="6">
    <source>
        <dbReference type="SAM" id="MobiDB-lite"/>
    </source>
</evidence>
<evidence type="ECO:0000256" key="2">
    <source>
        <dbReference type="ARBA" id="ARBA00022603"/>
    </source>
</evidence>
<dbReference type="InterPro" id="IPR029026">
    <property type="entry name" value="tRNA_m1G_MTases_N"/>
</dbReference>
<name>A0A9W6MQN9_9HYPH</name>
<dbReference type="GO" id="GO:0003723">
    <property type="term" value="F:RNA binding"/>
    <property type="evidence" value="ECO:0007669"/>
    <property type="project" value="InterPro"/>
</dbReference>
<proteinExistence type="inferred from homology"/>
<evidence type="ECO:0000256" key="4">
    <source>
        <dbReference type="ARBA" id="ARBA00022691"/>
    </source>
</evidence>
<keyword evidence="5" id="KW-0963">Cytoplasm</keyword>